<reference evidence="1 2" key="1">
    <citation type="journal article" date="2005" name="Nucleic Acids Res.">
        <title>Genomic blueprint of Hahella chejuensis, a marine microbe producing an algicidal agent.</title>
        <authorList>
            <person name="Jeong H."/>
            <person name="Yim J.H."/>
            <person name="Lee C."/>
            <person name="Choi S.-H."/>
            <person name="Park Y.K."/>
            <person name="Yoon S.H."/>
            <person name="Hur C.-G."/>
            <person name="Kang H.-Y."/>
            <person name="Kim D."/>
            <person name="Lee H.H."/>
            <person name="Park K.H."/>
            <person name="Park S.-H."/>
            <person name="Park H.-S."/>
            <person name="Lee H.K."/>
            <person name="Oh T.K."/>
            <person name="Kim J.F."/>
        </authorList>
    </citation>
    <scope>NUCLEOTIDE SEQUENCE [LARGE SCALE GENOMIC DNA]</scope>
    <source>
        <strain evidence="1 2">KCTC 2396</strain>
    </source>
</reference>
<proteinExistence type="predicted"/>
<evidence type="ECO:0000313" key="1">
    <source>
        <dbReference type="EMBL" id="ABC31723.1"/>
    </source>
</evidence>
<dbReference type="AlphaFoldDB" id="Q2SCA1"/>
<dbReference type="PANTHER" id="PTHR35868:SF4">
    <property type="entry name" value="DUF2804 DOMAIN-CONTAINING PROTEIN"/>
    <property type="match status" value="1"/>
</dbReference>
<dbReference type="PANTHER" id="PTHR35868">
    <property type="entry name" value="DUF2804 DOMAIN-CONTAINING PROTEIN-RELATED"/>
    <property type="match status" value="1"/>
</dbReference>
<organism evidence="1 2">
    <name type="scientific">Hahella chejuensis (strain KCTC 2396)</name>
    <dbReference type="NCBI Taxonomy" id="349521"/>
    <lineage>
        <taxon>Bacteria</taxon>
        <taxon>Pseudomonadati</taxon>
        <taxon>Pseudomonadota</taxon>
        <taxon>Gammaproteobacteria</taxon>
        <taxon>Oceanospirillales</taxon>
        <taxon>Hahellaceae</taxon>
        <taxon>Hahella</taxon>
    </lineage>
</organism>
<protein>
    <recommendedName>
        <fullName evidence="3">DUF2804 domain-containing protein</fullName>
    </recommendedName>
</protein>
<dbReference type="Pfam" id="PF10974">
    <property type="entry name" value="DUF2804"/>
    <property type="match status" value="1"/>
</dbReference>
<dbReference type="InterPro" id="IPR021243">
    <property type="entry name" value="DUF2804"/>
</dbReference>
<dbReference type="EMBL" id="CP000155">
    <property type="protein sequence ID" value="ABC31723.1"/>
    <property type="molecule type" value="Genomic_DNA"/>
</dbReference>
<dbReference type="Proteomes" id="UP000000238">
    <property type="component" value="Chromosome"/>
</dbReference>
<accession>Q2SCA1</accession>
<dbReference type="eggNOG" id="COG3250">
    <property type="taxonomic scope" value="Bacteria"/>
</dbReference>
<gene>
    <name evidence="1" type="ordered locus">HCH_05040</name>
</gene>
<name>Q2SCA1_HAHCH</name>
<dbReference type="KEGG" id="hch:HCH_05040"/>
<evidence type="ECO:0008006" key="3">
    <source>
        <dbReference type="Google" id="ProtNLM"/>
    </source>
</evidence>
<keyword evidence="2" id="KW-1185">Reference proteome</keyword>
<evidence type="ECO:0000313" key="2">
    <source>
        <dbReference type="Proteomes" id="UP000000238"/>
    </source>
</evidence>
<dbReference type="STRING" id="349521.HCH_05040"/>
<dbReference type="HOGENOM" id="CLU_068418_1_0_6"/>
<sequence>MTSFHTPILIGEDGQPAWGRFSQPVGQINYWDYDLRTPMDQAVGPFFKEKKFNQFQFFGLLSQDLIIGVAIVDLKWVSNAFLYCFNGATGEYEEFSFLQPLARKTQFSVTPDNGDVSFGNGKSELYFNNFPSGHKLDVVLQSGLQLSAYLDFGVRQDPLRLCCPAGYNGWVYTQKSAGLPVSGHLIWKGHKYLLEHMGMMGSSDWSCGFMRRETVWKWACVSGVDSTGRRLGLNLANGVNETGMTENAMWLNGMMHPLEPVRFRFNRREPFQPWRIYSESKKIDLTFTPRGCRRDKINLWLLASNFRQMFGSYNGRIVTAQGEAIDIIDQPGFAEDHYAKW</sequence>
<dbReference type="RefSeq" id="WP_011398788.1">
    <property type="nucleotide sequence ID" value="NC_007645.1"/>
</dbReference>
<dbReference type="OrthoDB" id="9134802at2"/>